<comment type="caution">
    <text evidence="2">The sequence shown here is derived from an EMBL/GenBank/DDBJ whole genome shotgun (WGS) entry which is preliminary data.</text>
</comment>
<gene>
    <name evidence="2" type="ORF">FPZ44_24085</name>
</gene>
<evidence type="ECO:0000313" key="2">
    <source>
        <dbReference type="EMBL" id="TVX86028.1"/>
    </source>
</evidence>
<proteinExistence type="predicted"/>
<evidence type="ECO:0000313" key="3">
    <source>
        <dbReference type="Proteomes" id="UP000318102"/>
    </source>
</evidence>
<evidence type="ECO:0000256" key="1">
    <source>
        <dbReference type="SAM" id="MobiDB-lite"/>
    </source>
</evidence>
<sequence>MAKTNLEQTKGKIKLVGRVKGIGNDNSKKEGFTKSDKQFKSLQFFLETSAVNQVRVELFGMEREEVVAYSSKAKQSKKVPWKNRKNDLGDYKVLGTGCYLEVDPNDSSKKLRMVLPEFDAVEYIKANLKDGDVVRVNGEIDFQEYVNKQGKTVSSKKFIIKSITKLDEKLDFNSPEFKEESKFEHEIIISDVMLDDENKRLHVNAKTIKYGGDIVDTSFTVDTFQYPKLAGNMTKRFGFGDFIKVYGLVINSVILKEAEESLDDAPVSDDDWGGDEEIQKDFENNYMKDYIQELQIISVDSSTYEPKKYKEEDLISEDEDAFNGDVKGGAKTGGDDFSDDDEDGEGLDELPFE</sequence>
<accession>A0A559IEE2</accession>
<protein>
    <submittedName>
        <fullName evidence="2">Uncharacterized protein</fullName>
    </submittedName>
</protein>
<dbReference type="AlphaFoldDB" id="A0A559IEE2"/>
<dbReference type="EMBL" id="VNJK01000006">
    <property type="protein sequence ID" value="TVX86028.1"/>
    <property type="molecule type" value="Genomic_DNA"/>
</dbReference>
<dbReference type="Proteomes" id="UP000318102">
    <property type="component" value="Unassembled WGS sequence"/>
</dbReference>
<reference evidence="2 3" key="1">
    <citation type="submission" date="2019-07" db="EMBL/GenBank/DDBJ databases">
        <authorList>
            <person name="Kim J."/>
        </authorList>
    </citation>
    <scope>NUCLEOTIDE SEQUENCE [LARGE SCALE GENOMIC DNA]</scope>
    <source>
        <strain evidence="2 3">N4</strain>
    </source>
</reference>
<dbReference type="RefSeq" id="WP_144994797.1">
    <property type="nucleotide sequence ID" value="NZ_VNJK01000006.1"/>
</dbReference>
<feature type="region of interest" description="Disordered" evidence="1">
    <location>
        <begin position="312"/>
        <end position="353"/>
    </location>
</feature>
<organism evidence="2 3">
    <name type="scientific">Paenibacillus agilis</name>
    <dbReference type="NCBI Taxonomy" id="3020863"/>
    <lineage>
        <taxon>Bacteria</taxon>
        <taxon>Bacillati</taxon>
        <taxon>Bacillota</taxon>
        <taxon>Bacilli</taxon>
        <taxon>Bacillales</taxon>
        <taxon>Paenibacillaceae</taxon>
        <taxon>Paenibacillus</taxon>
    </lineage>
</organism>
<dbReference type="OrthoDB" id="2603915at2"/>
<keyword evidence="3" id="KW-1185">Reference proteome</keyword>
<name>A0A559IEE2_9BACL</name>
<feature type="compositionally biased region" description="Acidic residues" evidence="1">
    <location>
        <begin position="336"/>
        <end position="353"/>
    </location>
</feature>